<feature type="domain" description="Amidohydrolase-related" evidence="7">
    <location>
        <begin position="42"/>
        <end position="317"/>
    </location>
</feature>
<keyword evidence="10" id="KW-1185">Reference proteome</keyword>
<gene>
    <name evidence="6" type="primary">ade</name>
    <name evidence="9" type="ORF">MTTB_05150</name>
</gene>
<protein>
    <recommendedName>
        <fullName evidence="2 6">Adenine deaminase</fullName>
        <shortName evidence="6">Adenase</shortName>
        <shortName evidence="6">Adenine aminase</shortName>
        <ecNumber evidence="2 6">3.5.4.2</ecNumber>
    </recommendedName>
</protein>
<dbReference type="HAMAP" id="MF_01518">
    <property type="entry name" value="Adenine_deamin"/>
    <property type="match status" value="1"/>
</dbReference>
<dbReference type="InterPro" id="IPR011059">
    <property type="entry name" value="Metal-dep_hydrolase_composite"/>
</dbReference>
<comment type="catalytic activity">
    <reaction evidence="5 6">
        <text>adenine + H2O + H(+) = hypoxanthine + NH4(+)</text>
        <dbReference type="Rhea" id="RHEA:23688"/>
        <dbReference type="ChEBI" id="CHEBI:15377"/>
        <dbReference type="ChEBI" id="CHEBI:15378"/>
        <dbReference type="ChEBI" id="CHEBI:16708"/>
        <dbReference type="ChEBI" id="CHEBI:17368"/>
        <dbReference type="ChEBI" id="CHEBI:28938"/>
        <dbReference type="EC" id="3.5.4.2"/>
    </reaction>
</comment>
<dbReference type="Pfam" id="PF13382">
    <property type="entry name" value="Adenine_deam_C"/>
    <property type="match status" value="1"/>
</dbReference>
<accession>A0ABM7YD18</accession>
<dbReference type="InterPro" id="IPR026912">
    <property type="entry name" value="Adenine_deam_C"/>
</dbReference>
<evidence type="ECO:0000256" key="6">
    <source>
        <dbReference type="HAMAP-Rule" id="MF_01518"/>
    </source>
</evidence>
<organism evidence="9 10">
    <name type="scientific">Methanothermobacter tenebrarum</name>
    <dbReference type="NCBI Taxonomy" id="680118"/>
    <lineage>
        <taxon>Archaea</taxon>
        <taxon>Methanobacteriati</taxon>
        <taxon>Methanobacteriota</taxon>
        <taxon>Methanomada group</taxon>
        <taxon>Methanobacteria</taxon>
        <taxon>Methanobacteriales</taxon>
        <taxon>Methanobacteriaceae</taxon>
        <taxon>Methanothermobacter</taxon>
    </lineage>
</organism>
<dbReference type="EC" id="3.5.4.2" evidence="2 6"/>
<reference evidence="9 10" key="1">
    <citation type="submission" date="2022-04" db="EMBL/GenBank/DDBJ databases">
        <title>Complete genome of Methanothermobacter tenebrarum strain RMAS.</title>
        <authorList>
            <person name="Nakamura K."/>
            <person name="Oshima K."/>
            <person name="Hattori M."/>
            <person name="Kamagata Y."/>
            <person name="Takamizawa K."/>
        </authorList>
    </citation>
    <scope>NUCLEOTIDE SEQUENCE [LARGE SCALE GENOMIC DNA]</scope>
    <source>
        <strain evidence="9 10">RMAS</strain>
    </source>
</reference>
<dbReference type="Proteomes" id="UP000831817">
    <property type="component" value="Chromosome"/>
</dbReference>
<dbReference type="Gene3D" id="3.20.20.140">
    <property type="entry name" value="Metal-dependent hydrolases"/>
    <property type="match status" value="1"/>
</dbReference>
<name>A0ABM7YD18_9EURY</name>
<dbReference type="RefSeq" id="WP_345894011.1">
    <property type="nucleotide sequence ID" value="NZ_AP025698.1"/>
</dbReference>
<dbReference type="PANTHER" id="PTHR11113">
    <property type="entry name" value="N-ACETYLGLUCOSAMINE-6-PHOSPHATE DEACETYLASE"/>
    <property type="match status" value="1"/>
</dbReference>
<dbReference type="InterPro" id="IPR006679">
    <property type="entry name" value="Adenine_deam"/>
</dbReference>
<dbReference type="SUPFAM" id="SSF51556">
    <property type="entry name" value="Metallo-dependent hydrolases"/>
    <property type="match status" value="1"/>
</dbReference>
<evidence type="ECO:0000256" key="1">
    <source>
        <dbReference type="ARBA" id="ARBA00006773"/>
    </source>
</evidence>
<dbReference type="InterPro" id="IPR006680">
    <property type="entry name" value="Amidohydro-rel"/>
</dbReference>
<dbReference type="EMBL" id="AP025698">
    <property type="protein sequence ID" value="BDH79136.1"/>
    <property type="molecule type" value="Genomic_DNA"/>
</dbReference>
<comment type="cofactor">
    <cofactor evidence="6">
        <name>Mn(2+)</name>
        <dbReference type="ChEBI" id="CHEBI:29035"/>
    </cofactor>
</comment>
<dbReference type="PANTHER" id="PTHR11113:SF2">
    <property type="entry name" value="ADENINE DEAMINASE"/>
    <property type="match status" value="1"/>
</dbReference>
<evidence type="ECO:0000259" key="8">
    <source>
        <dbReference type="Pfam" id="PF13382"/>
    </source>
</evidence>
<dbReference type="Pfam" id="PF01979">
    <property type="entry name" value="Amidohydro_1"/>
    <property type="match status" value="1"/>
</dbReference>
<evidence type="ECO:0000256" key="2">
    <source>
        <dbReference type="ARBA" id="ARBA00012782"/>
    </source>
</evidence>
<evidence type="ECO:0000256" key="3">
    <source>
        <dbReference type="ARBA" id="ARBA00022801"/>
    </source>
</evidence>
<keyword evidence="4 6" id="KW-0464">Manganese</keyword>
<evidence type="ECO:0000313" key="10">
    <source>
        <dbReference type="Proteomes" id="UP000831817"/>
    </source>
</evidence>
<proteinExistence type="inferred from homology"/>
<sequence length="541" mass="59009">MIKLLKGNILNVFTGDIYPAEIIIEDGIIKIVRKIKGDFDGILLPGFIDSHTHIESSLMTPSSFAEATIPHGTTAVISDPHEIANVMGLEGIEFMIEDSKRVPLKFFFTAPSCVPATEFETAGARIGANKIKNLLERDEIVALGEMMDFPSVIAENPEAIRKIKAAKKACKPIDGHAPLLSGDDLCKYVEKGISTDHESVYAEEALEKKELGMKIMIREGSSAKNLQELASIGGDFLVSDDMEPGDLIEGHMDAILRKAIEYGIDEAEAVRMVTINPAEHYSLDCGAIAPGRSADIVLVDNLKNFTVKKVFINGELVAKDGEKLFKTMGEKRTPPQGKIRIKGLKSSRLEIQAPGDRARVRVIKVFEGQIITSESVHELPIIDGIIQPLPEDDILKASVIDRYGHGNIGNGFVKGFGIKEGALASTIAHDSHNLIVVGTSTNYMMEAVEILRTGGGLIAVAPDEYMHLKLPVAGLMSHERVNILACKARQLNDFVADMGSSLSNPFMTMSFLSLLVIPQLRLSDKGLFNVEERRFVDPILS</sequence>
<dbReference type="SUPFAM" id="SSF51338">
    <property type="entry name" value="Composite domain of metallo-dependent hydrolases"/>
    <property type="match status" value="1"/>
</dbReference>
<dbReference type="Gene3D" id="2.30.40.10">
    <property type="entry name" value="Urease, subunit C, domain 1"/>
    <property type="match status" value="1"/>
</dbReference>
<dbReference type="InterPro" id="IPR032466">
    <property type="entry name" value="Metal_Hydrolase"/>
</dbReference>
<evidence type="ECO:0000313" key="9">
    <source>
        <dbReference type="EMBL" id="BDH79136.1"/>
    </source>
</evidence>
<evidence type="ECO:0000256" key="5">
    <source>
        <dbReference type="ARBA" id="ARBA00047720"/>
    </source>
</evidence>
<comment type="similarity">
    <text evidence="1 6">Belongs to the metallo-dependent hydrolases superfamily. Adenine deaminase family.</text>
</comment>
<feature type="domain" description="Adenine deaminase C-terminal" evidence="8">
    <location>
        <begin position="369"/>
        <end position="533"/>
    </location>
</feature>
<dbReference type="CDD" id="cd01295">
    <property type="entry name" value="AdeC"/>
    <property type="match status" value="1"/>
</dbReference>
<evidence type="ECO:0000256" key="4">
    <source>
        <dbReference type="ARBA" id="ARBA00023211"/>
    </source>
</evidence>
<dbReference type="GeneID" id="71965029"/>
<dbReference type="NCBIfam" id="TIGR01178">
    <property type="entry name" value="ade"/>
    <property type="match status" value="1"/>
</dbReference>
<keyword evidence="3 6" id="KW-0378">Hydrolase</keyword>
<evidence type="ECO:0000259" key="7">
    <source>
        <dbReference type="Pfam" id="PF01979"/>
    </source>
</evidence>